<dbReference type="PANTHER" id="PTHR43065:SF42">
    <property type="entry name" value="TWO-COMPONENT SENSOR PPRA"/>
    <property type="match status" value="1"/>
</dbReference>
<dbReference type="InterPro" id="IPR036890">
    <property type="entry name" value="HATPase_C_sf"/>
</dbReference>
<comment type="catalytic activity">
    <reaction evidence="1">
        <text>ATP + protein L-histidine = ADP + protein N-phospho-L-histidine.</text>
        <dbReference type="EC" id="2.7.13.3"/>
    </reaction>
</comment>
<evidence type="ECO:0000256" key="3">
    <source>
        <dbReference type="ARBA" id="ARBA00022553"/>
    </source>
</evidence>
<feature type="transmembrane region" description="Helical" evidence="5">
    <location>
        <begin position="156"/>
        <end position="176"/>
    </location>
</feature>
<feature type="coiled-coil region" evidence="4">
    <location>
        <begin position="177"/>
        <end position="222"/>
    </location>
</feature>
<evidence type="ECO:0000256" key="4">
    <source>
        <dbReference type="SAM" id="Coils"/>
    </source>
</evidence>
<dbReference type="STRING" id="1307839.L21SP5_03382"/>
<dbReference type="SUPFAM" id="SSF47384">
    <property type="entry name" value="Homodimeric domain of signal transducing histidine kinase"/>
    <property type="match status" value="1"/>
</dbReference>
<dbReference type="InterPro" id="IPR003594">
    <property type="entry name" value="HATPase_dom"/>
</dbReference>
<dbReference type="OrthoDB" id="1931120at2"/>
<protein>
    <recommendedName>
        <fullName evidence="2">histidine kinase</fullName>
        <ecNumber evidence="2">2.7.13.3</ecNumber>
    </recommendedName>
</protein>
<evidence type="ECO:0000313" key="8">
    <source>
        <dbReference type="Proteomes" id="UP000064893"/>
    </source>
</evidence>
<dbReference type="Pfam" id="PF00512">
    <property type="entry name" value="HisKA"/>
    <property type="match status" value="1"/>
</dbReference>
<organism evidence="7 8">
    <name type="scientific">Salinivirga cyanobacteriivorans</name>
    <dbReference type="NCBI Taxonomy" id="1307839"/>
    <lineage>
        <taxon>Bacteria</taxon>
        <taxon>Pseudomonadati</taxon>
        <taxon>Bacteroidota</taxon>
        <taxon>Bacteroidia</taxon>
        <taxon>Bacteroidales</taxon>
        <taxon>Salinivirgaceae</taxon>
        <taxon>Salinivirga</taxon>
    </lineage>
</organism>
<reference evidence="7 8" key="1">
    <citation type="submission" date="2015-11" db="EMBL/GenBank/DDBJ databases">
        <title>Description and complete genome sequence of a novel strain predominating in hypersaline microbial mats and representing a new family of the Bacteriodetes phylum.</title>
        <authorList>
            <person name="Spring S."/>
            <person name="Bunk B."/>
            <person name="Sproer C."/>
            <person name="Klenk H.-P."/>
        </authorList>
    </citation>
    <scope>NUCLEOTIDE SEQUENCE [LARGE SCALE GENOMIC DNA]</scope>
    <source>
        <strain evidence="7 8">L21-Spi-D4</strain>
    </source>
</reference>
<feature type="transmembrane region" description="Helical" evidence="5">
    <location>
        <begin position="113"/>
        <end position="136"/>
    </location>
</feature>
<dbReference type="AlphaFoldDB" id="A0A0S2I3N2"/>
<dbReference type="SUPFAM" id="SSF55874">
    <property type="entry name" value="ATPase domain of HSP90 chaperone/DNA topoisomerase II/histidine kinase"/>
    <property type="match status" value="1"/>
</dbReference>
<dbReference type="InterPro" id="IPR036097">
    <property type="entry name" value="HisK_dim/P_sf"/>
</dbReference>
<dbReference type="Gene3D" id="1.10.287.130">
    <property type="match status" value="1"/>
</dbReference>
<gene>
    <name evidence="7" type="primary">zraS_3</name>
    <name evidence="7" type="ORF">L21SP5_03382</name>
</gene>
<dbReference type="PANTHER" id="PTHR43065">
    <property type="entry name" value="SENSOR HISTIDINE KINASE"/>
    <property type="match status" value="1"/>
</dbReference>
<dbReference type="GO" id="GO:0000155">
    <property type="term" value="F:phosphorelay sensor kinase activity"/>
    <property type="evidence" value="ECO:0007669"/>
    <property type="project" value="InterPro"/>
</dbReference>
<keyword evidence="8" id="KW-1185">Reference proteome</keyword>
<keyword evidence="5" id="KW-0472">Membrane</keyword>
<feature type="transmembrane region" description="Helical" evidence="5">
    <location>
        <begin position="50"/>
        <end position="75"/>
    </location>
</feature>
<keyword evidence="5" id="KW-0812">Transmembrane</keyword>
<feature type="transmembrane region" description="Helical" evidence="5">
    <location>
        <begin position="81"/>
        <end position="101"/>
    </location>
</feature>
<feature type="domain" description="Histidine kinase" evidence="6">
    <location>
        <begin position="231"/>
        <end position="449"/>
    </location>
</feature>
<proteinExistence type="predicted"/>
<evidence type="ECO:0000256" key="1">
    <source>
        <dbReference type="ARBA" id="ARBA00000085"/>
    </source>
</evidence>
<accession>A0A0S2I3N2</accession>
<dbReference type="Proteomes" id="UP000064893">
    <property type="component" value="Chromosome"/>
</dbReference>
<evidence type="ECO:0000256" key="5">
    <source>
        <dbReference type="SAM" id="Phobius"/>
    </source>
</evidence>
<dbReference type="Pfam" id="PF02518">
    <property type="entry name" value="HATPase_c"/>
    <property type="match status" value="1"/>
</dbReference>
<dbReference type="SMART" id="SM00387">
    <property type="entry name" value="HATPase_c"/>
    <property type="match status" value="1"/>
</dbReference>
<feature type="transmembrane region" description="Helical" evidence="5">
    <location>
        <begin position="18"/>
        <end position="38"/>
    </location>
</feature>
<dbReference type="EMBL" id="CP013118">
    <property type="protein sequence ID" value="ALO16995.1"/>
    <property type="molecule type" value="Genomic_DNA"/>
</dbReference>
<dbReference type="InterPro" id="IPR004358">
    <property type="entry name" value="Sig_transdc_His_kin-like_C"/>
</dbReference>
<dbReference type="CDD" id="cd00082">
    <property type="entry name" value="HisKA"/>
    <property type="match status" value="1"/>
</dbReference>
<evidence type="ECO:0000259" key="6">
    <source>
        <dbReference type="PROSITE" id="PS50109"/>
    </source>
</evidence>
<keyword evidence="7" id="KW-0808">Transferase</keyword>
<dbReference type="PROSITE" id="PS50109">
    <property type="entry name" value="HIS_KIN"/>
    <property type="match status" value="1"/>
</dbReference>
<dbReference type="Gene3D" id="3.30.565.10">
    <property type="entry name" value="Histidine kinase-like ATPase, C-terminal domain"/>
    <property type="match status" value="1"/>
</dbReference>
<dbReference type="PRINTS" id="PR00344">
    <property type="entry name" value="BCTRLSENSOR"/>
</dbReference>
<evidence type="ECO:0000313" key="7">
    <source>
        <dbReference type="EMBL" id="ALO16995.1"/>
    </source>
</evidence>
<evidence type="ECO:0000256" key="2">
    <source>
        <dbReference type="ARBA" id="ARBA00012438"/>
    </source>
</evidence>
<keyword evidence="4" id="KW-0175">Coiled coil</keyword>
<dbReference type="EC" id="2.7.13.3" evidence="2"/>
<dbReference type="InterPro" id="IPR003661">
    <property type="entry name" value="HisK_dim/P_dom"/>
</dbReference>
<dbReference type="KEGG" id="blq:L21SP5_03382"/>
<dbReference type="RefSeq" id="WP_057954329.1">
    <property type="nucleotide sequence ID" value="NZ_CP013118.1"/>
</dbReference>
<keyword evidence="3" id="KW-0597">Phosphoprotein</keyword>
<sequence length="449" mass="50158">MQRRSLKYFVATPLRRDIVNMLAFGALSLLFGSVKFYVPGVEGAFSDLREIPMVLGAYHMINPVFAIGLGVIGSLNTPPEVSYLSTVLFHAIALLVTSFVFKYVKKQEPGAVGLSLFGFIYTFAYYIFLIIPLLNLTGYLVGFNLDKGFISLYKSTLFSLRFEMLSTSIIVALYILQDRFRQSLRKYSENLESLVEERTKHLDEAIKELKLRQQQLVQSEKMASIGSLTSGVAHEINNPLNFISGGVFMLEKIDNDINQHEPSKTKESYASALQMISTGLSRISNVVKALASFSTKAGAKTETVDIHTIIDNTLLFIHKDISNRIQVEKNYELDQPIPIYPEKIHQVLINLLNNAYYELNREEGDGRKLAINTKKVNGKAVIEVFNSGSKIDDEHIGKIFDPFFTTKNPDEGTGLGLSISYMIIKEHNGSLTAENLGDGVQFSISLPLV</sequence>
<dbReference type="InterPro" id="IPR005467">
    <property type="entry name" value="His_kinase_dom"/>
</dbReference>
<keyword evidence="5" id="KW-1133">Transmembrane helix</keyword>
<name>A0A0S2I3N2_9BACT</name>